<dbReference type="Gene3D" id="2.80.10.50">
    <property type="match status" value="1"/>
</dbReference>
<dbReference type="PANTHER" id="PTHR33107">
    <property type="entry name" value="KUNITZ TRYPSIN INHIBITOR 2"/>
    <property type="match status" value="1"/>
</dbReference>
<keyword evidence="2" id="KW-0732">Signal</keyword>
<dbReference type="CDD" id="cd23375">
    <property type="entry name" value="beta-trefoil_STI_VvMLP-like"/>
    <property type="match status" value="1"/>
</dbReference>
<organism evidence="3 4">
    <name type="scientific">Lactuca virosa</name>
    <dbReference type="NCBI Taxonomy" id="75947"/>
    <lineage>
        <taxon>Eukaryota</taxon>
        <taxon>Viridiplantae</taxon>
        <taxon>Streptophyta</taxon>
        <taxon>Embryophyta</taxon>
        <taxon>Tracheophyta</taxon>
        <taxon>Spermatophyta</taxon>
        <taxon>Magnoliopsida</taxon>
        <taxon>eudicotyledons</taxon>
        <taxon>Gunneridae</taxon>
        <taxon>Pentapetalae</taxon>
        <taxon>asterids</taxon>
        <taxon>campanulids</taxon>
        <taxon>Asterales</taxon>
        <taxon>Asteraceae</taxon>
        <taxon>Cichorioideae</taxon>
        <taxon>Cichorieae</taxon>
        <taxon>Lactucinae</taxon>
        <taxon>Lactuca</taxon>
    </lineage>
</organism>
<dbReference type="EMBL" id="CAKMRJ010004445">
    <property type="protein sequence ID" value="CAH1438381.1"/>
    <property type="molecule type" value="Genomic_DNA"/>
</dbReference>
<sequence>MKKPFFIFILMCTLALLSGQALQVPVRDTDRNFLLAGTSYYILPAIRGRGGGVTLATGRDQPCPNDVVQENNEVSKGLPLNFAPANTSKDGIIRQSTDLNVKFSGKATTCIDTAVWRVEDDLDIGLRIVSSHAILGQPGRETIRNWFKIEKYENAYKLVYCPTVCNDCRPYCADIGSTIAKNGRRILVLNNVPLKVMFKKA</sequence>
<protein>
    <recommendedName>
        <fullName evidence="5">Miraculin-like</fullName>
    </recommendedName>
</protein>
<evidence type="ECO:0000256" key="1">
    <source>
        <dbReference type="ARBA" id="ARBA00005440"/>
    </source>
</evidence>
<name>A0AAU9NKJ9_9ASTR</name>
<comment type="caution">
    <text evidence="3">The sequence shown here is derived from an EMBL/GenBank/DDBJ whole genome shotgun (WGS) entry which is preliminary data.</text>
</comment>
<dbReference type="PRINTS" id="PR00291">
    <property type="entry name" value="KUNITZINHBTR"/>
</dbReference>
<evidence type="ECO:0000313" key="4">
    <source>
        <dbReference type="Proteomes" id="UP001157418"/>
    </source>
</evidence>
<comment type="similarity">
    <text evidence="1">Belongs to the protease inhibitor I3 (leguminous Kunitz-type inhibitor) family.</text>
</comment>
<dbReference type="InterPro" id="IPR011065">
    <property type="entry name" value="Kunitz_inhibitor_STI-like_sf"/>
</dbReference>
<evidence type="ECO:0008006" key="5">
    <source>
        <dbReference type="Google" id="ProtNLM"/>
    </source>
</evidence>
<evidence type="ECO:0000256" key="2">
    <source>
        <dbReference type="SAM" id="SignalP"/>
    </source>
</evidence>
<evidence type="ECO:0000313" key="3">
    <source>
        <dbReference type="EMBL" id="CAH1438381.1"/>
    </source>
</evidence>
<keyword evidence="4" id="KW-1185">Reference proteome</keyword>
<feature type="chain" id="PRO_5043852045" description="Miraculin-like" evidence="2">
    <location>
        <begin position="22"/>
        <end position="201"/>
    </location>
</feature>
<proteinExistence type="inferred from homology"/>
<dbReference type="Pfam" id="PF00197">
    <property type="entry name" value="Kunitz_legume"/>
    <property type="match status" value="1"/>
</dbReference>
<dbReference type="InterPro" id="IPR002160">
    <property type="entry name" value="Prot_inh_Kunz-lg"/>
</dbReference>
<dbReference type="SMART" id="SM00452">
    <property type="entry name" value="STI"/>
    <property type="match status" value="1"/>
</dbReference>
<reference evidence="3 4" key="1">
    <citation type="submission" date="2022-01" db="EMBL/GenBank/DDBJ databases">
        <authorList>
            <person name="Xiong W."/>
            <person name="Schranz E."/>
        </authorList>
    </citation>
    <scope>NUCLEOTIDE SEQUENCE [LARGE SCALE GENOMIC DNA]</scope>
</reference>
<accession>A0AAU9NKJ9</accession>
<dbReference type="SUPFAM" id="SSF50386">
    <property type="entry name" value="STI-like"/>
    <property type="match status" value="1"/>
</dbReference>
<dbReference type="PANTHER" id="PTHR33107:SF5">
    <property type="entry name" value="KUNITZ TRYPSIN INHIBITOR 5"/>
    <property type="match status" value="1"/>
</dbReference>
<dbReference type="Proteomes" id="UP001157418">
    <property type="component" value="Unassembled WGS sequence"/>
</dbReference>
<gene>
    <name evidence="3" type="ORF">LVIROSA_LOCUS24646</name>
</gene>
<feature type="signal peptide" evidence="2">
    <location>
        <begin position="1"/>
        <end position="21"/>
    </location>
</feature>
<dbReference type="AlphaFoldDB" id="A0AAU9NKJ9"/>
<dbReference type="GO" id="GO:0004866">
    <property type="term" value="F:endopeptidase inhibitor activity"/>
    <property type="evidence" value="ECO:0007669"/>
    <property type="project" value="InterPro"/>
</dbReference>